<gene>
    <name evidence="2" type="ORF">XENORESO_011439</name>
</gene>
<dbReference type="EMBL" id="JAHRIM010013544">
    <property type="protein sequence ID" value="MEQ2261511.1"/>
    <property type="molecule type" value="Genomic_DNA"/>
</dbReference>
<feature type="compositionally biased region" description="Basic and acidic residues" evidence="1">
    <location>
        <begin position="51"/>
        <end position="60"/>
    </location>
</feature>
<reference evidence="2 3" key="1">
    <citation type="submission" date="2021-06" db="EMBL/GenBank/DDBJ databases">
        <authorList>
            <person name="Palmer J.M."/>
        </authorList>
    </citation>
    <scope>NUCLEOTIDE SEQUENCE [LARGE SCALE GENOMIC DNA]</scope>
    <source>
        <strain evidence="2 3">XR_2019</strain>
        <tissue evidence="2">Muscle</tissue>
    </source>
</reference>
<sequence>MPGTETQPQLDKRGNKTCPTPTPGPPTRNTQPKWQAHPNASSGPAKAHTPPIDKRTETHRASQAVKQTLQCTTPPTTVPKGKTPAQQAEGRHRKATAHTAKRLHFYKE</sequence>
<evidence type="ECO:0000313" key="3">
    <source>
        <dbReference type="Proteomes" id="UP001444071"/>
    </source>
</evidence>
<organism evidence="2 3">
    <name type="scientific">Xenotaenia resolanae</name>
    <dbReference type="NCBI Taxonomy" id="208358"/>
    <lineage>
        <taxon>Eukaryota</taxon>
        <taxon>Metazoa</taxon>
        <taxon>Chordata</taxon>
        <taxon>Craniata</taxon>
        <taxon>Vertebrata</taxon>
        <taxon>Euteleostomi</taxon>
        <taxon>Actinopterygii</taxon>
        <taxon>Neopterygii</taxon>
        <taxon>Teleostei</taxon>
        <taxon>Neoteleostei</taxon>
        <taxon>Acanthomorphata</taxon>
        <taxon>Ovalentaria</taxon>
        <taxon>Atherinomorphae</taxon>
        <taxon>Cyprinodontiformes</taxon>
        <taxon>Goodeidae</taxon>
        <taxon>Xenotaenia</taxon>
    </lineage>
</organism>
<feature type="compositionally biased region" description="Low complexity" evidence="1">
    <location>
        <begin position="72"/>
        <end position="84"/>
    </location>
</feature>
<name>A0ABV0VWC6_9TELE</name>
<dbReference type="Proteomes" id="UP001444071">
    <property type="component" value="Unassembled WGS sequence"/>
</dbReference>
<keyword evidence="3" id="KW-1185">Reference proteome</keyword>
<protein>
    <submittedName>
        <fullName evidence="2">Uncharacterized protein</fullName>
    </submittedName>
</protein>
<feature type="region of interest" description="Disordered" evidence="1">
    <location>
        <begin position="1"/>
        <end position="108"/>
    </location>
</feature>
<evidence type="ECO:0000256" key="1">
    <source>
        <dbReference type="SAM" id="MobiDB-lite"/>
    </source>
</evidence>
<comment type="caution">
    <text evidence="2">The sequence shown here is derived from an EMBL/GenBank/DDBJ whole genome shotgun (WGS) entry which is preliminary data.</text>
</comment>
<feature type="compositionally biased region" description="Basic residues" evidence="1">
    <location>
        <begin position="91"/>
        <end position="108"/>
    </location>
</feature>
<evidence type="ECO:0000313" key="2">
    <source>
        <dbReference type="EMBL" id="MEQ2261511.1"/>
    </source>
</evidence>
<accession>A0ABV0VWC6</accession>
<proteinExistence type="predicted"/>